<protein>
    <submittedName>
        <fullName evidence="1">Uncharacterized protein</fullName>
    </submittedName>
</protein>
<organism evidence="1 2">
    <name type="scientific">Priestia aryabhattai</name>
    <name type="common">Bacillus aryabhattai</name>
    <dbReference type="NCBI Taxonomy" id="412384"/>
    <lineage>
        <taxon>Bacteria</taxon>
        <taxon>Bacillati</taxon>
        <taxon>Bacillota</taxon>
        <taxon>Bacilli</taxon>
        <taxon>Bacillales</taxon>
        <taxon>Bacillaceae</taxon>
        <taxon>Priestia</taxon>
    </lineage>
</organism>
<dbReference type="EMBL" id="JAPTGD010000002">
    <property type="protein sequence ID" value="MDU9693983.1"/>
    <property type="molecule type" value="Genomic_DNA"/>
</dbReference>
<gene>
    <name evidence="1" type="ORF">O0Q50_22640</name>
</gene>
<dbReference type="Proteomes" id="UP001269400">
    <property type="component" value="Unassembled WGS sequence"/>
</dbReference>
<evidence type="ECO:0000313" key="1">
    <source>
        <dbReference type="EMBL" id="MDU9693983.1"/>
    </source>
</evidence>
<comment type="caution">
    <text evidence="1">The sequence shown here is derived from an EMBL/GenBank/DDBJ whole genome shotgun (WGS) entry which is preliminary data.</text>
</comment>
<dbReference type="AlphaFoldDB" id="A0AAX6NDI2"/>
<reference evidence="1" key="2">
    <citation type="submission" date="2022-12" db="EMBL/GenBank/DDBJ databases">
        <authorList>
            <person name="Dechsakulwatana C."/>
            <person name="Rungsihiranrut A."/>
            <person name="Muangchinda C."/>
            <person name="Ningthoujam R."/>
            <person name="Klankeo P."/>
            <person name="Pinyakong O."/>
        </authorList>
    </citation>
    <scope>NUCLEOTIDE SEQUENCE</scope>
    <source>
        <strain evidence="1">TL01-2</strain>
    </source>
</reference>
<sequence length="128" mass="15257">MKFRDLMPFDNFLFLIDIKEFGPLELEITLEFMNSPSSKEKTITRKILFESYVAFEVIAEQFDRVDEKEIFSGKLIRIYKESNYLNYIRSITYAEEIHPESPLVHYQFVCEDHIINVISLEEKPHIIS</sequence>
<dbReference type="RefSeq" id="WP_316911200.1">
    <property type="nucleotide sequence ID" value="NZ_JAPTGD010000002.1"/>
</dbReference>
<evidence type="ECO:0000313" key="2">
    <source>
        <dbReference type="Proteomes" id="UP001269400"/>
    </source>
</evidence>
<proteinExistence type="predicted"/>
<reference evidence="1" key="1">
    <citation type="journal article" date="2022" name="J Environ Chem Eng">
        <title>Biodegradation of petroleum oil using a constructed nonpathogenic and heavy metal-tolerant bacterial consortium isolated from marine sponges.</title>
        <authorList>
            <person name="Dechsakulwatana C."/>
            <person name="Rungsihiranrut A."/>
            <person name="Muangchinda C."/>
            <person name="Ningthoujam R."/>
            <person name="Klankeo P."/>
            <person name="Pinyakong O."/>
        </authorList>
    </citation>
    <scope>NUCLEOTIDE SEQUENCE</scope>
    <source>
        <strain evidence="1">TL01-2</strain>
    </source>
</reference>
<name>A0AAX6NDI2_PRIAR</name>
<accession>A0AAX6NDI2</accession>